<evidence type="ECO:0000313" key="2">
    <source>
        <dbReference type="EMBL" id="KAG4417734.1"/>
    </source>
</evidence>
<proteinExistence type="predicted"/>
<evidence type="ECO:0000259" key="1">
    <source>
        <dbReference type="Pfam" id="PF06985"/>
    </source>
</evidence>
<gene>
    <name evidence="2" type="ORF">IFR04_009103</name>
</gene>
<organism evidence="2 3">
    <name type="scientific">Cadophora malorum</name>
    <dbReference type="NCBI Taxonomy" id="108018"/>
    <lineage>
        <taxon>Eukaryota</taxon>
        <taxon>Fungi</taxon>
        <taxon>Dikarya</taxon>
        <taxon>Ascomycota</taxon>
        <taxon>Pezizomycotina</taxon>
        <taxon>Leotiomycetes</taxon>
        <taxon>Helotiales</taxon>
        <taxon>Ploettnerulaceae</taxon>
        <taxon>Cadophora</taxon>
    </lineage>
</organism>
<accession>A0A8H7WAD0</accession>
<keyword evidence="3" id="KW-1185">Reference proteome</keyword>
<dbReference type="InterPro" id="IPR052895">
    <property type="entry name" value="HetReg/Transcr_Mod"/>
</dbReference>
<dbReference type="Proteomes" id="UP000664132">
    <property type="component" value="Unassembled WGS sequence"/>
</dbReference>
<dbReference type="Pfam" id="PF06985">
    <property type="entry name" value="HET"/>
    <property type="match status" value="1"/>
</dbReference>
<dbReference type="AlphaFoldDB" id="A0A8H7WAD0"/>
<name>A0A8H7WAD0_9HELO</name>
<evidence type="ECO:0000313" key="3">
    <source>
        <dbReference type="Proteomes" id="UP000664132"/>
    </source>
</evidence>
<sequence length="725" mass="81358">MSLLYPSPLDSSEQQIRLLSLESTDPTPAWKLHTVTLEPNLHFAALSYVWGDKSHTTNISVNNTLIPVTTNLAAALQHVHRYWSYEFPTKDPSTFRIWIDFLCIDQSNTLERSSQVLLMPKIYTSAALVLGWLGDHGPDNNHELKLATLAVKVLGDAFRSRKWDPEKLSSDLSWLSENAALIQAPVCDKLWNGLRFLGSLPYWNRIWILQENVLARTVLYISPNAMIEKSTLMSVCLMVSQALGLEFERRDVQKPETVPDHIWFKFRPPESTEFSGIREIVRFWTAATVYGERSDAGSVKERMEASLQISEFGGTLLASDERDHIYGLLGLNDLPIRVDYSQETKVRDVYVEYCRVVLDMLREMDKRSYIFLRDAGIGVFNNNEDLPSWAPNFPERAAGEPTLIFGAKLRLVYLEPKIPFASLSGPVLSLAVVRIQSLESRGGSPTLKNLTEEGEVRNWCQDFVLRHESYPNQKIPALWVLFLVAMRMQGLVFDTSTMLLLQHFVGSLKYAIPNTSTERPRVQFARHMKTPEVKGISVGVELDGSQNPGFMNWVSPDIGFDNPSQSLENRMFEVRARLVFLLRRNYNARLFETDGGFLGMGPKLCEQGDIICLVDGYEDLVLLRKLGERYQYVGPCMVLGVSSAYIKNQLAADKVVITAPLEELESVVEGVDICDGFSGVADGDGKEVAEDGEDGQAAGILSEIVKVWEGVDASDEHEGMGEAGM</sequence>
<feature type="domain" description="Heterokaryon incompatibility" evidence="1">
    <location>
        <begin position="43"/>
        <end position="211"/>
    </location>
</feature>
<dbReference type="PANTHER" id="PTHR24148">
    <property type="entry name" value="ANKYRIN REPEAT DOMAIN-CONTAINING PROTEIN 39 HOMOLOG-RELATED"/>
    <property type="match status" value="1"/>
</dbReference>
<dbReference type="PANTHER" id="PTHR24148:SF73">
    <property type="entry name" value="HET DOMAIN PROTEIN (AFU_ORTHOLOGUE AFUA_8G01020)"/>
    <property type="match status" value="1"/>
</dbReference>
<dbReference type="EMBL" id="JAFJYH010000146">
    <property type="protein sequence ID" value="KAG4417734.1"/>
    <property type="molecule type" value="Genomic_DNA"/>
</dbReference>
<dbReference type="InterPro" id="IPR010730">
    <property type="entry name" value="HET"/>
</dbReference>
<dbReference type="OrthoDB" id="5386682at2759"/>
<protein>
    <recommendedName>
        <fullName evidence="1">Heterokaryon incompatibility domain-containing protein</fullName>
    </recommendedName>
</protein>
<reference evidence="2" key="1">
    <citation type="submission" date="2021-02" db="EMBL/GenBank/DDBJ databases">
        <title>Genome sequence Cadophora malorum strain M34.</title>
        <authorList>
            <person name="Stefanovic E."/>
            <person name="Vu D."/>
            <person name="Scully C."/>
            <person name="Dijksterhuis J."/>
            <person name="Roader J."/>
            <person name="Houbraken J."/>
        </authorList>
    </citation>
    <scope>NUCLEOTIDE SEQUENCE</scope>
    <source>
        <strain evidence="2">M34</strain>
    </source>
</reference>
<comment type="caution">
    <text evidence="2">The sequence shown here is derived from an EMBL/GenBank/DDBJ whole genome shotgun (WGS) entry which is preliminary data.</text>
</comment>